<sequence length="228" mass="26089">MCVMACTIRLIAKEEVMIFLIFTDAKTESKYCRIYSLHEQVMIRVAMSILHDQKHAEDVVQDCFLEMLENESLMEKLADPDSPATKSYLLMMVKSRAINLYHKLKKQQSAVIDDPENLLYQIEDRTADVDHILANTELLSDAKQYLSILDPLEVNIMTLKYYVGYQNKEIADLLKMNGNHVGVKLYRIKQKLASIIRKTGTAKETENVKSAPAGNQPAKKRKEAADYE</sequence>
<dbReference type="EMBL" id="CP042469">
    <property type="protein sequence ID" value="QOX64768.1"/>
    <property type="molecule type" value="Genomic_DNA"/>
</dbReference>
<reference evidence="1" key="1">
    <citation type="submission" date="2019-08" db="EMBL/GenBank/DDBJ databases">
        <title>Genome sequence of Clostridiales bacterium MT110.</title>
        <authorList>
            <person name="Cao J."/>
        </authorList>
    </citation>
    <scope>NUCLEOTIDE SEQUENCE</scope>
    <source>
        <strain evidence="1">MT110</strain>
    </source>
</reference>
<name>A0ACD1AEW8_9FIRM</name>
<gene>
    <name evidence="1" type="ORF">FRZ06_16150</name>
</gene>
<organism evidence="1 2">
    <name type="scientific">Anoxybacterium hadale</name>
    <dbReference type="NCBI Taxonomy" id="3408580"/>
    <lineage>
        <taxon>Bacteria</taxon>
        <taxon>Bacillati</taxon>
        <taxon>Bacillota</taxon>
        <taxon>Clostridia</taxon>
        <taxon>Peptostreptococcales</taxon>
        <taxon>Anaerovoracaceae</taxon>
        <taxon>Anoxybacterium</taxon>
    </lineage>
</organism>
<proteinExistence type="predicted"/>
<dbReference type="Proteomes" id="UP000594014">
    <property type="component" value="Chromosome"/>
</dbReference>
<protein>
    <submittedName>
        <fullName evidence="1">Sigma-70 family RNA polymerase sigma factor</fullName>
    </submittedName>
</protein>
<keyword evidence="2" id="KW-1185">Reference proteome</keyword>
<evidence type="ECO:0000313" key="2">
    <source>
        <dbReference type="Proteomes" id="UP000594014"/>
    </source>
</evidence>
<accession>A0ACD1AEW8</accession>
<evidence type="ECO:0000313" key="1">
    <source>
        <dbReference type="EMBL" id="QOX64768.1"/>
    </source>
</evidence>